<accession>A0ABW0N324</accession>
<dbReference type="Proteomes" id="UP001595956">
    <property type="component" value="Unassembled WGS sequence"/>
</dbReference>
<comment type="caution">
    <text evidence="1">The sequence shown here is derived from an EMBL/GenBank/DDBJ whole genome shotgun (WGS) entry which is preliminary data.</text>
</comment>
<protein>
    <submittedName>
        <fullName evidence="1">Uncharacterized protein</fullName>
    </submittedName>
</protein>
<dbReference type="RefSeq" id="WP_345170564.1">
    <property type="nucleotide sequence ID" value="NZ_BAABFQ010000001.1"/>
</dbReference>
<organism evidence="1 2">
    <name type="scientific">Nocardioides caricicola</name>
    <dbReference type="NCBI Taxonomy" id="634770"/>
    <lineage>
        <taxon>Bacteria</taxon>
        <taxon>Bacillati</taxon>
        <taxon>Actinomycetota</taxon>
        <taxon>Actinomycetes</taxon>
        <taxon>Propionibacteriales</taxon>
        <taxon>Nocardioidaceae</taxon>
        <taxon>Nocardioides</taxon>
    </lineage>
</organism>
<sequence length="343" mass="36882">MEILARIPFLAHDQTSVIAAVHGREVLLDTREFSGRMGVRQARLSLWRVSGSGLTKTGDVPTVPNDHPQNALNPELSAKYVVWMEDPDTELTVSPWHLMANDRSTGATDELAAAPDLEDGNPPIMPPGWTGAVLRNDRVYWAQVSGSMRKEKSDIWGCTVADCSPASAISGAAFPTASDAGLFAIQSQRFLGSKGYGDRFTVVRQLSAASTPEVVATVSLRPGEVPFGLAAGPDAVAWVIDGPVDRITVHELATGSEVSFVSTPSGGFGYPVVTKDTVLWVETTGPREIGGYLYDRSRDKVMTVGNKLGLRDIGGQGDLVYWQEASRPSARPEDISYVIAKVR</sequence>
<keyword evidence="2" id="KW-1185">Reference proteome</keyword>
<evidence type="ECO:0000313" key="2">
    <source>
        <dbReference type="Proteomes" id="UP001595956"/>
    </source>
</evidence>
<gene>
    <name evidence="1" type="ORF">ACFPKY_15830</name>
</gene>
<name>A0ABW0N324_9ACTN</name>
<evidence type="ECO:0000313" key="1">
    <source>
        <dbReference type="EMBL" id="MFC5494586.1"/>
    </source>
</evidence>
<reference evidence="2" key="1">
    <citation type="journal article" date="2019" name="Int. J. Syst. Evol. Microbiol.">
        <title>The Global Catalogue of Microorganisms (GCM) 10K type strain sequencing project: providing services to taxonomists for standard genome sequencing and annotation.</title>
        <authorList>
            <consortium name="The Broad Institute Genomics Platform"/>
            <consortium name="The Broad Institute Genome Sequencing Center for Infectious Disease"/>
            <person name="Wu L."/>
            <person name="Ma J."/>
        </authorList>
    </citation>
    <scope>NUCLEOTIDE SEQUENCE [LARGE SCALE GENOMIC DNA]</scope>
    <source>
        <strain evidence="2">KACC 13778</strain>
    </source>
</reference>
<dbReference type="EMBL" id="JBHSMD010000005">
    <property type="protein sequence ID" value="MFC5494586.1"/>
    <property type="molecule type" value="Genomic_DNA"/>
</dbReference>
<proteinExistence type="predicted"/>